<sequence length="133" mass="14740">MAFQFYDILYIILTLLGLILGKAAARFLGKRSSLAERGDLLATLETLAELAVSEVERWASDKPDLKGEGKKDEAVKLLVKMLKEHVPSSGLKHLKAQEESLILRAAVEHKVQEKHLREGKGNVSGTIIHLTEK</sequence>
<evidence type="ECO:0000313" key="1">
    <source>
        <dbReference type="EMBL" id="KKK60076.1"/>
    </source>
</evidence>
<protein>
    <recommendedName>
        <fullName evidence="2">Holin</fullName>
    </recommendedName>
</protein>
<dbReference type="AlphaFoldDB" id="A0A0F8ZJE4"/>
<reference evidence="1" key="1">
    <citation type="journal article" date="2015" name="Nature">
        <title>Complex archaea that bridge the gap between prokaryotes and eukaryotes.</title>
        <authorList>
            <person name="Spang A."/>
            <person name="Saw J.H."/>
            <person name="Jorgensen S.L."/>
            <person name="Zaremba-Niedzwiedzka K."/>
            <person name="Martijn J."/>
            <person name="Lind A.E."/>
            <person name="van Eijk R."/>
            <person name="Schleper C."/>
            <person name="Guy L."/>
            <person name="Ettema T.J."/>
        </authorList>
    </citation>
    <scope>NUCLEOTIDE SEQUENCE</scope>
</reference>
<dbReference type="InterPro" id="IPR010026">
    <property type="entry name" value="Phage_holin_LL-H"/>
</dbReference>
<gene>
    <name evidence="1" type="ORF">LCGC14_3027980</name>
</gene>
<accession>A0A0F8ZJE4</accession>
<comment type="caution">
    <text evidence="1">The sequence shown here is derived from an EMBL/GenBank/DDBJ whole genome shotgun (WGS) entry which is preliminary data.</text>
</comment>
<evidence type="ECO:0008006" key="2">
    <source>
        <dbReference type="Google" id="ProtNLM"/>
    </source>
</evidence>
<proteinExistence type="predicted"/>
<organism evidence="1">
    <name type="scientific">marine sediment metagenome</name>
    <dbReference type="NCBI Taxonomy" id="412755"/>
    <lineage>
        <taxon>unclassified sequences</taxon>
        <taxon>metagenomes</taxon>
        <taxon>ecological metagenomes</taxon>
    </lineage>
</organism>
<dbReference type="Pfam" id="PF09682">
    <property type="entry name" value="Phage_holin_6_1"/>
    <property type="match status" value="1"/>
</dbReference>
<dbReference type="EMBL" id="LAZR01063151">
    <property type="protein sequence ID" value="KKK60076.1"/>
    <property type="molecule type" value="Genomic_DNA"/>
</dbReference>
<name>A0A0F8ZJE4_9ZZZZ</name>